<dbReference type="GeneID" id="92965396"/>
<evidence type="ECO:0000313" key="5">
    <source>
        <dbReference type="Proteomes" id="UP000215703"/>
    </source>
</evidence>
<dbReference type="PRINTS" id="PR00313">
    <property type="entry name" value="CABNDNGRPT"/>
</dbReference>
<dbReference type="InterPro" id="IPR040853">
    <property type="entry name" value="RapA2_cadherin-like"/>
</dbReference>
<reference evidence="4 5" key="1">
    <citation type="journal article" date="2014" name="Int. J. Syst. Evol. Microbiol.">
        <title>Bradyrhizobium ottawaense sp. nov., a symbiotic nitrogen fixing bacterium from root nodules of soybeans in Canada.</title>
        <authorList>
            <person name="Yu X."/>
            <person name="Cloutier S."/>
            <person name="Tambong J.T."/>
            <person name="Bromfield E.S."/>
        </authorList>
    </citation>
    <scope>NUCLEOTIDE SEQUENCE [LARGE SCALE GENOMIC DNA]</scope>
    <source>
        <strain evidence="4 5">OO99</strain>
    </source>
</reference>
<dbReference type="Proteomes" id="UP000215703">
    <property type="component" value="Chromosome"/>
</dbReference>
<dbReference type="Pfam" id="PF17803">
    <property type="entry name" value="Cadherin_4"/>
    <property type="match status" value="19"/>
</dbReference>
<dbReference type="NCBIfam" id="TIGR01965">
    <property type="entry name" value="VCBS_repeat"/>
    <property type="match status" value="21"/>
</dbReference>
<sequence>MATQTTGGGSTVSFGNTPQANTDIFSFTEDASNILILNVLANDLGGAAKTLFSLDNGTSASASTKNYAPADLLVKDVAYSSDAAGMAATGDRSALGARIWIEADGTVHYDKGDINVQLQALATGQTLTDTFTYAIQLGNGTLSWATVTLQFNGANDSVIITSSPQSGSVVEDANTTPNISDSESAAGTISFNDADLGDTHSASFAAASSNTTSLGAFSLDSVNETANAANGSVQWHYNLNNAAAQYLAAGQTITESFVVTINDGHGSTATQTVTVTITGTNDSATVSSEAKSVTEGDAAAALNTSGQLSIIDPDTGQAHVVAQSNVHGTYGDFSIDANGAWSYTGNGAHDELTAGQQVQDQFTVTSQDGTASGIVTVTITGSNDAATVSSDSKSVSEGNAASALNASGQLTIVDPDSGEAHVVAQTNAHGTYGDFTIDANGAWSYTGNGAHDELTAGQQVQDQFMVTSQDGTATGTVTVTITGSNDAATVSSDSKSVTEGGTAAALNTSGQLSITDPDTGEAHVVAQSNVHGTYGDFTIDASGAWSFTGNGAHDELTAGQQVQDHFTVTSQDGTASGTVTVTITGTNDAATVSSDSKSATEGDTPAALNTSGQLTIVDPDSGEAHLVAQSNVHGTYGDFSIDANGAWSYTGNGAHDELIAGQQVQDQFTVASQDGTASGTVTVTITGSNDAATVSSDSKSVTEGDTAAALNTSGQLTITDPDSGEAHVVAQSNVHGTYGDFTIDASGAWSYTGNGAHDELTAGQQVQDQFTVTSQDGTASGTVTVTITGSNDAATVSSDSKSVTEGDTAAALNTSGQLSITDPDTGEAHLVAQSNAHGTYGDFSIDANGAWSYTGNGAHDELIAGQQVQDQFTVTSQDGTASGIVTVIITGNNDAATVSSDSKSVTEGDTAAALNTSGQLTITDPDSGEAHVVAQSNVHGTYGDFTIDASGAWSFTGNGAHDELTAGQQVQDQFTVTSQDGTASGTVTVTITGSNDAATVSSDSKSVTEGDTAAALNTSGQLSITDPDTGEAHLVAQSNVHGTYGDFTIDANGAWSYTGNGAHDELTAGQQVQDQFTVTSQDGTATGIVTVTITGSNDAATVSSDSKSVTEGDTAAALNTSGQLTITDPDSGEAHVVAQSNVHGTYGDFTIDANGAWSYTGNGAHDELTAGQQVQDQFTVTSQDGTASGIVTVTITGSNDAATVSSDSKSVTEGDTAAALNTGGQLTIVDPDTGEAHVVAQTNAHGTYGDFTIDANGAWSYTGNGAHNELTAGQLVQDQFTVTSQDGTASGIVTVTITGSNDAATVSSDSKSVTEGDTAAALNASGQLTITDPDSGEAHVVAQSNVHGTYGDFTIDASGAWSFTGNGAHDELTAGQQVQDQFTVTSQDGTASGTVTVTITGSNDAATVSSDSKSVTEGDTAAALNTSGQLSITDPDTGEAHLVAQSNVHGTYGDFTIDANGAWSYTGNGAHDELTAGQQVQDQFTVTSQDGTATGIVTVTITGSNDAATVSSDSKSVSEGDTAAALNTSGQLTIVDPDSGEAHVVAQSNVHGTYGDFTIDANGAWSYTGNGAHDELIAGQQVQDQFTVTSQDGTATGTVTVTITGSNDAATVSSDSKSVTEGDAAAALNASGQLTIVDPDTGEAHVVAQSNVHGTYGDFTIDANGAWSYTGNGAHDELTAGQQVQDQFTVTSQDGTATGIVTVTITGSNDAATVSSDSKSVTEGDAAAALNASGQLTIVDPDRGEAHVVAQSNVHGTYGDFSIDANGAWSYAGNGAHDELTAGQQVQDQFMVTSQDGTASGIVTVTITGSNDAATVSSDSKSVTEGDTAAALNTSGQLTIVDPDSGEAHVVAQTNAHGTYGDFTIDANGAWSYTGNGAHNELTAGQQVQDQFTVTSQDGTATGTVTVTITGTNDAATVSSDSKSVTEGDTASALNTGGQLTIVDPDSGEAHVVAQANAHGTYGDFTIDANGAWSYTGNGAHDELIAGQQVQDQFTVTSQDGTATGTVTVTITGSNDAATVSSDSKPVTEGDTAAALNTSGQLTVTDPDTGEAHVVAQSNVHGTYGDFTIDASGAWSYTGNGAHDELTAGQQVQDHFTVTSQDGTASGIVTATITGSNDVATVSSDSKSVTEGDTAAALNTSGLLTIVDPDSGEAHVVAQSNAHGTYGDFTIDANGAWSYAGSGAHDELTAGQQVQDQFTVTSQDGTASGIVTVTVTGSNDAPVLNANGGSLSYAEGQAATAIDTALILSDVDSTNLTGATVAITGNFASGQDVLGFTNQNGITGSYNASTGVLTLTGSSSVANYQAALRSVTYLNSGDNPSGATRTISYQVDDGQTASHASNIVNATVTVIPVNDAPVNTVPGAQTTNVNTTKAITGLGIFDADSDGASETITLSVTNGTLTVSGGTAGISGSGTSTVTLTGTVSAINSTLASTVNYVPTSNFAGTSTLTMTTSDNGHSGAGGALTDVDTVTISVTSPSPFALTTGTDTVFYASGTNTVTGTQSPLTLNNGDMLTGGSGTDTLAVSGGGLGPFTFGDGAGSIGLTNFETISLSDSNSGNHTDTLTFLSTFQNGGTLTIDGSGITGNGDLVVDASAVTSGSFVIMGSSGNGGDDTLKGGSGNDTINGGAGTGADRIVGGGGADALTGGGGNDTFAYLAVTDAGDHITDFSTSGDKLEFTVTAGRFVIGDVDTTVENVRTGNNAALNLANTEVGIKTDASVTTATVQSTINSYSNITTGALFVFHNSTVGHAQVYYDANPSVAGGATLVADLDNLTTLASITGTFSAADFAFGTALAPAGVSGEPINLGLTDSPAHQGQIATVTVGSVPAGWTLNGGMLLPDGNWTIETTDVSSLMVTSPVDFAGALHLDVTVTWMQPDGSAVIETFADNVEAFAAGSAIIAISGDDYLTASSGSDLLVFSQPIGHDVIYNFEIAHDQIDLIGYAGFKTFADVQTHLSADNDGNAVIALADGQTITLDGVDAGSLAADDFVFDFKPVVDNSGTMTIGNGALLPLSGNIHNTGTISLNSTGAETDLQLVGHGILLEGGGQVLLSDNSENTVSGTVSDVTLTNIDNTISGAGQLGGGTLILVNQGTINATGTNALEIDTGSNTVVNSGTIAASGSGGLVIDSNVDNSGLLWAHGANITLNGSVSGSGTALMDGVATVEFGAASSAHVALDAAATGTIVLHDSFDFSGVVSGFDGDDHLDLLDVAFGDGTTASYVANQAGTGGILSVTDGVHTANISLFGQYDPASFQTEADKNMGTLISYHEYLV</sequence>
<dbReference type="InterPro" id="IPR018511">
    <property type="entry name" value="Hemolysin-typ_Ca-bd_CS"/>
</dbReference>
<keyword evidence="2" id="KW-0472">Membrane</keyword>
<dbReference type="GO" id="GO:0005509">
    <property type="term" value="F:calcium ion binding"/>
    <property type="evidence" value="ECO:0007669"/>
    <property type="project" value="InterPro"/>
</dbReference>
<keyword evidence="2" id="KW-1133">Transmembrane helix</keyword>
<dbReference type="PROSITE" id="PS50268">
    <property type="entry name" value="CADHERIN_2"/>
    <property type="match status" value="1"/>
</dbReference>
<gene>
    <name evidence="4" type="ORF">CIT37_22505</name>
</gene>
<dbReference type="PANTHER" id="PTHR24026">
    <property type="entry name" value="FAT ATYPICAL CADHERIN-RELATED"/>
    <property type="match status" value="1"/>
</dbReference>
<dbReference type="InterPro" id="IPR010221">
    <property type="entry name" value="VCBS_dom"/>
</dbReference>
<dbReference type="KEGG" id="bot:CIT37_22505"/>
<reference evidence="4 5" key="2">
    <citation type="journal article" date="2017" name="Syst. Appl. Microbiol.">
        <title>Soybeans inoculated with root zone soils of Canadian native legumes harbour diverse and novel Bradyrhizobium spp. that possess agricultural potential.</title>
        <authorList>
            <person name="Bromfield E.S.P."/>
            <person name="Cloutier S."/>
            <person name="Tambong J.T."/>
            <person name="Tran Thi T.V."/>
        </authorList>
    </citation>
    <scope>NUCLEOTIDE SEQUENCE [LARGE SCALE GENOMIC DNA]</scope>
    <source>
        <strain evidence="4 5">OO99</strain>
    </source>
</reference>
<dbReference type="GO" id="GO:0007156">
    <property type="term" value="P:homophilic cell adhesion via plasma membrane adhesion molecules"/>
    <property type="evidence" value="ECO:0007669"/>
    <property type="project" value="InterPro"/>
</dbReference>
<organism evidence="4 5">
    <name type="scientific">Bradyrhizobium ottawaense</name>
    <dbReference type="NCBI Taxonomy" id="931866"/>
    <lineage>
        <taxon>Bacteria</taxon>
        <taxon>Pseudomonadati</taxon>
        <taxon>Pseudomonadota</taxon>
        <taxon>Alphaproteobacteria</taxon>
        <taxon>Hyphomicrobiales</taxon>
        <taxon>Nitrobacteraceae</taxon>
        <taxon>Bradyrhizobium</taxon>
    </lineage>
</organism>
<dbReference type="InterPro" id="IPR013783">
    <property type="entry name" value="Ig-like_fold"/>
</dbReference>
<accession>A0A2U8PAS2</accession>
<evidence type="ECO:0000256" key="1">
    <source>
        <dbReference type="ARBA" id="ARBA00022692"/>
    </source>
</evidence>
<dbReference type="InterPro" id="IPR001343">
    <property type="entry name" value="Hemolysn_Ca-bd"/>
</dbReference>
<evidence type="ECO:0000313" key="4">
    <source>
        <dbReference type="EMBL" id="AWL94620.1"/>
    </source>
</evidence>
<feature type="domain" description="Cadherin" evidence="3">
    <location>
        <begin position="161"/>
        <end position="287"/>
    </location>
</feature>
<dbReference type="Gene3D" id="2.150.10.10">
    <property type="entry name" value="Serralysin-like metalloprotease, C-terminal"/>
    <property type="match status" value="2"/>
</dbReference>
<dbReference type="PROSITE" id="PS00330">
    <property type="entry name" value="HEMOLYSIN_CALCIUM"/>
    <property type="match status" value="1"/>
</dbReference>
<dbReference type="PANTHER" id="PTHR24026:SF126">
    <property type="entry name" value="PROTOCADHERIN FAT 4"/>
    <property type="match status" value="1"/>
</dbReference>
<dbReference type="Gene3D" id="2.60.40.10">
    <property type="entry name" value="Immunoglobulins"/>
    <property type="match status" value="19"/>
</dbReference>
<dbReference type="GO" id="GO:0005886">
    <property type="term" value="C:plasma membrane"/>
    <property type="evidence" value="ECO:0007669"/>
    <property type="project" value="UniProtKB-SubCell"/>
</dbReference>
<evidence type="ECO:0000256" key="2">
    <source>
        <dbReference type="ARBA" id="ARBA00022989"/>
    </source>
</evidence>
<dbReference type="EMBL" id="CP029425">
    <property type="protein sequence ID" value="AWL94620.1"/>
    <property type="molecule type" value="Genomic_DNA"/>
</dbReference>
<dbReference type="InterPro" id="IPR002126">
    <property type="entry name" value="Cadherin-like_dom"/>
</dbReference>
<dbReference type="RefSeq" id="WP_109866594.1">
    <property type="nucleotide sequence ID" value="NZ_CP029425.2"/>
</dbReference>
<protein>
    <recommendedName>
        <fullName evidence="3">Cadherin domain-containing protein</fullName>
    </recommendedName>
</protein>
<evidence type="ECO:0000259" key="3">
    <source>
        <dbReference type="PROSITE" id="PS50268"/>
    </source>
</evidence>
<dbReference type="InterPro" id="IPR011049">
    <property type="entry name" value="Serralysin-like_metalloprot_C"/>
</dbReference>
<keyword evidence="1" id="KW-0812">Transmembrane</keyword>
<dbReference type="SUPFAM" id="SSF51120">
    <property type="entry name" value="beta-Roll"/>
    <property type="match status" value="2"/>
</dbReference>
<dbReference type="Pfam" id="PF00353">
    <property type="entry name" value="HemolysinCabind"/>
    <property type="match status" value="1"/>
</dbReference>
<proteinExistence type="predicted"/>
<name>A0A2U8PAS2_9BRAD</name>